<dbReference type="GO" id="GO:0003916">
    <property type="term" value="F:DNA topoisomerase activity"/>
    <property type="evidence" value="ECO:0007669"/>
    <property type="project" value="InterPro"/>
</dbReference>
<proteinExistence type="predicted"/>
<evidence type="ECO:0000259" key="2">
    <source>
        <dbReference type="Pfam" id="PF01396"/>
    </source>
</evidence>
<dbReference type="InterPro" id="IPR011856">
    <property type="entry name" value="tRNA_endonuc-like_dom_sf"/>
</dbReference>
<dbReference type="GO" id="GO:0005694">
    <property type="term" value="C:chromosome"/>
    <property type="evidence" value="ECO:0007669"/>
    <property type="project" value="InterPro"/>
</dbReference>
<dbReference type="InterPro" id="IPR013498">
    <property type="entry name" value="Topo_IA_Znf"/>
</dbReference>
<feature type="domain" description="Restriction endonuclease type IV Mrr" evidence="3">
    <location>
        <begin position="96"/>
        <end position="205"/>
    </location>
</feature>
<dbReference type="PANTHER" id="PTHR30015">
    <property type="entry name" value="MRR RESTRICTION SYSTEM PROTEIN"/>
    <property type="match status" value="1"/>
</dbReference>
<dbReference type="Pfam" id="PF04471">
    <property type="entry name" value="Mrr_cat"/>
    <property type="match status" value="1"/>
</dbReference>
<dbReference type="GO" id="GO:0006265">
    <property type="term" value="P:DNA topological change"/>
    <property type="evidence" value="ECO:0007669"/>
    <property type="project" value="InterPro"/>
</dbReference>
<keyword evidence="4" id="KW-0378">Hydrolase</keyword>
<dbReference type="InterPro" id="IPR007560">
    <property type="entry name" value="Restrct_endonuc_IV_Mrr"/>
</dbReference>
<evidence type="ECO:0000256" key="1">
    <source>
        <dbReference type="SAM" id="Phobius"/>
    </source>
</evidence>
<organism evidence="4">
    <name type="scientific">Coralloluteibacterium stylophorae</name>
    <dbReference type="NCBI Taxonomy" id="1776034"/>
    <lineage>
        <taxon>Bacteria</taxon>
        <taxon>Pseudomonadati</taxon>
        <taxon>Pseudomonadota</taxon>
        <taxon>Gammaproteobacteria</taxon>
        <taxon>Lysobacterales</taxon>
        <taxon>Lysobacteraceae</taxon>
        <taxon>Coralloluteibacterium</taxon>
    </lineage>
</organism>
<keyword evidence="4" id="KW-0540">Nuclease</keyword>
<keyword evidence="6" id="KW-1185">Reference proteome</keyword>
<dbReference type="Gene3D" id="3.30.65.10">
    <property type="entry name" value="Bacterial Topoisomerase I, domain 1"/>
    <property type="match status" value="1"/>
</dbReference>
<feature type="domain" description="DNA topoisomerase type IA zn finger" evidence="2">
    <location>
        <begin position="244"/>
        <end position="278"/>
    </location>
</feature>
<dbReference type="InterPro" id="IPR011335">
    <property type="entry name" value="Restrct_endonuc-II-like"/>
</dbReference>
<protein>
    <submittedName>
        <fullName evidence="4">Restriction endonuclease</fullName>
        <ecNumber evidence="4">3.1.21.-</ecNumber>
    </submittedName>
</protein>
<comment type="caution">
    <text evidence="4">The sequence shown here is derived from an EMBL/GenBank/DDBJ whole genome shotgun (WGS) entry which is preliminary data.</text>
</comment>
<evidence type="ECO:0000313" key="5">
    <source>
        <dbReference type="EMBL" id="MBS7456014.1"/>
    </source>
</evidence>
<reference evidence="4" key="2">
    <citation type="submission" date="2021-04" db="EMBL/GenBank/DDBJ databases">
        <authorList>
            <person name="Karlyshev A.V."/>
        </authorList>
    </citation>
    <scope>NUCLEOTIDE SEQUENCE</scope>
    <source>
        <strain evidence="4">LMG 29479</strain>
    </source>
</reference>
<dbReference type="GO" id="GO:0003677">
    <property type="term" value="F:DNA binding"/>
    <property type="evidence" value="ECO:0007669"/>
    <property type="project" value="InterPro"/>
</dbReference>
<dbReference type="EC" id="3.1.21.-" evidence="4"/>
<dbReference type="Gene3D" id="3.40.1350.10">
    <property type="match status" value="1"/>
</dbReference>
<keyword evidence="1" id="KW-1133">Transmembrane helix</keyword>
<accession>A0A8J7VTI9</accession>
<dbReference type="AlphaFoldDB" id="A0A8J7VTI9"/>
<dbReference type="EMBL" id="JAGQFT020000002">
    <property type="protein sequence ID" value="MBS7456014.1"/>
    <property type="molecule type" value="Genomic_DNA"/>
</dbReference>
<dbReference type="InterPro" id="IPR052906">
    <property type="entry name" value="Type_IV_Methyl-Rstrct_Enzyme"/>
</dbReference>
<keyword evidence="1" id="KW-0472">Membrane</keyword>
<dbReference type="Pfam" id="PF01396">
    <property type="entry name" value="Zn_ribbon_Top1"/>
    <property type="match status" value="1"/>
</dbReference>
<feature type="transmembrane region" description="Helical" evidence="1">
    <location>
        <begin position="56"/>
        <end position="77"/>
    </location>
</feature>
<dbReference type="PANTHER" id="PTHR30015:SF7">
    <property type="entry name" value="TYPE IV METHYL-DIRECTED RESTRICTION ENZYME ECOKMRR"/>
    <property type="match status" value="1"/>
</dbReference>
<name>A0A8J7VTI9_9GAMM</name>
<feature type="transmembrane region" description="Helical" evidence="1">
    <location>
        <begin position="12"/>
        <end position="36"/>
    </location>
</feature>
<dbReference type="Proteomes" id="UP000675747">
    <property type="component" value="Unassembled WGS sequence"/>
</dbReference>
<dbReference type="SUPFAM" id="SSF52980">
    <property type="entry name" value="Restriction endonuclease-like"/>
    <property type="match status" value="1"/>
</dbReference>
<reference evidence="5 6" key="1">
    <citation type="journal article" date="2021" name="Microbiol. Resour. Announc.">
        <title>Draft Genome Sequence of Coralloluteibacterium stylophorae LMG 29479T.</title>
        <authorList>
            <person name="Karlyshev A.V."/>
            <person name="Kudryashova E.B."/>
            <person name="Ariskina E.V."/>
            <person name="Conroy A.P."/>
            <person name="Abidueva E.Y."/>
        </authorList>
    </citation>
    <scope>NUCLEOTIDE SEQUENCE [LARGE SCALE GENOMIC DNA]</scope>
    <source>
        <strain evidence="5 6">LMG 29479</strain>
    </source>
</reference>
<keyword evidence="4" id="KW-0255">Endonuclease</keyword>
<evidence type="ECO:0000259" key="3">
    <source>
        <dbReference type="Pfam" id="PF04471"/>
    </source>
</evidence>
<keyword evidence="1" id="KW-0812">Transmembrane</keyword>
<evidence type="ECO:0000313" key="4">
    <source>
        <dbReference type="EMBL" id="MBR0561736.1"/>
    </source>
</evidence>
<evidence type="ECO:0000313" key="6">
    <source>
        <dbReference type="Proteomes" id="UP000675747"/>
    </source>
</evidence>
<dbReference type="EMBL" id="JAGQFT010000019">
    <property type="protein sequence ID" value="MBR0561736.1"/>
    <property type="molecule type" value="Genomic_DNA"/>
</dbReference>
<dbReference type="GO" id="GO:0009307">
    <property type="term" value="P:DNA restriction-modification system"/>
    <property type="evidence" value="ECO:0007669"/>
    <property type="project" value="InterPro"/>
</dbReference>
<dbReference type="SUPFAM" id="SSF57783">
    <property type="entry name" value="Zinc beta-ribbon"/>
    <property type="match status" value="1"/>
</dbReference>
<dbReference type="GO" id="GO:0015666">
    <property type="term" value="F:restriction endodeoxyribonuclease activity"/>
    <property type="evidence" value="ECO:0007669"/>
    <property type="project" value="TreeGrafter"/>
</dbReference>
<sequence>MARGKQGALDALAAWPWPVGVGAGVVAFVAIRHGIAWWPGQAGGPLGQAMGQQAHAFAPLAWVVLGLCWLAALVSWAKQRHRRRLLETRTGLDSLAAIGWRDFERLVGEAFRRQGYAVEETGLGGADGGIDLILRRDGRRTLVQCKQWRRQQVPVNVVREMFGLLAHHRADAVLIAALGGFTPDAARFAAGKPITLIDGPALLAMVRRVQGEPSAADTAAPLRTEANDDPAAAAAGARHATTPDCPRCGTAMVQRANRATRAPFWGCARYPSCRQTVAADASGFVLSTLPAGEGTP</sequence>
<gene>
    <name evidence="5" type="ORF">KB893_002550</name>
    <name evidence="4" type="ORF">KB893_04260</name>
</gene>